<evidence type="ECO:0000259" key="1">
    <source>
        <dbReference type="Pfam" id="PF04149"/>
    </source>
</evidence>
<evidence type="ECO:0000313" key="3">
    <source>
        <dbReference type="Proteomes" id="UP001500831"/>
    </source>
</evidence>
<sequence>MDADLSTAVWRRASLGDDTGGDCVEVAVVDAPEEGHKAGAGPLYVLRDSRNPDGPKLFFTRSEWDAFVGGVKLGEFDD</sequence>
<reference evidence="2 3" key="1">
    <citation type="journal article" date="2019" name="Int. J. Syst. Evol. Microbiol.">
        <title>The Global Catalogue of Microorganisms (GCM) 10K type strain sequencing project: providing services to taxonomists for standard genome sequencing and annotation.</title>
        <authorList>
            <consortium name="The Broad Institute Genomics Platform"/>
            <consortium name="The Broad Institute Genome Sequencing Center for Infectious Disease"/>
            <person name="Wu L."/>
            <person name="Ma J."/>
        </authorList>
    </citation>
    <scope>NUCLEOTIDE SEQUENCE [LARGE SCALE GENOMIC DNA]</scope>
    <source>
        <strain evidence="2 3">JCM 6242</strain>
    </source>
</reference>
<keyword evidence="3" id="KW-1185">Reference proteome</keyword>
<protein>
    <recommendedName>
        <fullName evidence="1">DUF397 domain-containing protein</fullName>
    </recommendedName>
</protein>
<name>A0ABN3W3G1_9ACTN</name>
<organism evidence="2 3">
    <name type="scientific">Streptosporangium fragile</name>
    <dbReference type="NCBI Taxonomy" id="46186"/>
    <lineage>
        <taxon>Bacteria</taxon>
        <taxon>Bacillati</taxon>
        <taxon>Actinomycetota</taxon>
        <taxon>Actinomycetes</taxon>
        <taxon>Streptosporangiales</taxon>
        <taxon>Streptosporangiaceae</taxon>
        <taxon>Streptosporangium</taxon>
    </lineage>
</organism>
<dbReference type="EMBL" id="BAAAVI010000043">
    <property type="protein sequence ID" value="GAA2888929.1"/>
    <property type="molecule type" value="Genomic_DNA"/>
</dbReference>
<comment type="caution">
    <text evidence="2">The sequence shown here is derived from an EMBL/GenBank/DDBJ whole genome shotgun (WGS) entry which is preliminary data.</text>
</comment>
<accession>A0ABN3W3G1</accession>
<dbReference type="Proteomes" id="UP001500831">
    <property type="component" value="Unassembled WGS sequence"/>
</dbReference>
<dbReference type="Pfam" id="PF04149">
    <property type="entry name" value="DUF397"/>
    <property type="match status" value="1"/>
</dbReference>
<gene>
    <name evidence="2" type="ORF">GCM10010517_53000</name>
</gene>
<dbReference type="RefSeq" id="WP_344977073.1">
    <property type="nucleotide sequence ID" value="NZ_BAAAVI010000043.1"/>
</dbReference>
<evidence type="ECO:0000313" key="2">
    <source>
        <dbReference type="EMBL" id="GAA2888929.1"/>
    </source>
</evidence>
<dbReference type="InterPro" id="IPR007278">
    <property type="entry name" value="DUF397"/>
</dbReference>
<proteinExistence type="predicted"/>
<feature type="domain" description="DUF397" evidence="1">
    <location>
        <begin position="8"/>
        <end position="72"/>
    </location>
</feature>